<accession>A0A7M1SWL7</accession>
<dbReference type="AlphaFoldDB" id="A0A7M1SWL7"/>
<evidence type="ECO:0000313" key="2">
    <source>
        <dbReference type="Proteomes" id="UP000593758"/>
    </source>
</evidence>
<proteinExistence type="predicted"/>
<name>A0A7M1SWL7_9MICO</name>
<dbReference type="RefSeq" id="WP_193498606.1">
    <property type="nucleotide sequence ID" value="NZ_CP063169.1"/>
</dbReference>
<dbReference type="Proteomes" id="UP000593758">
    <property type="component" value="Chromosome"/>
</dbReference>
<keyword evidence="2" id="KW-1185">Reference proteome</keyword>
<sequence length="254" mass="26859">MTTTTTATAIDPLHIAADALADALSVPVKVLEPGQVPGVTTEPVLTVRQVEPPVHKRTEGFSTVRLSITSINPVGDGIDYLRQVPSPTWQQPLLGGHGSVLSIKPGQRSRHLSMGAVHTSMRAEVRTATTAPLLVGEPHAYRWKALSRALEGEIGGARMSEVQHSVTVRDGQMECTYRGSAYITRQVPSVQGVQATVAAVMESHVGRLIPGIGYVHAASAGQAGSCNITHDGMPTSRDVVRVPVELSARATVSD</sequence>
<reference evidence="1 2" key="1">
    <citation type="submission" date="2020-10" db="EMBL/GenBank/DDBJ databases">
        <title>Haloactinobacterium sp. RN3S43, a bacterium isolated from saline soil.</title>
        <authorList>
            <person name="Sun J.-Q."/>
        </authorList>
    </citation>
    <scope>NUCLEOTIDE SEQUENCE [LARGE SCALE GENOMIC DNA]</scope>
    <source>
        <strain evidence="1 2">RN3S43</strain>
    </source>
</reference>
<protein>
    <submittedName>
        <fullName evidence="1">Uncharacterized protein</fullName>
    </submittedName>
</protein>
<dbReference type="EMBL" id="CP063169">
    <property type="protein sequence ID" value="QOR71958.1"/>
    <property type="molecule type" value="Genomic_DNA"/>
</dbReference>
<organism evidence="1 2">
    <name type="scientific">Ruania alkalisoli</name>
    <dbReference type="NCBI Taxonomy" id="2779775"/>
    <lineage>
        <taxon>Bacteria</taxon>
        <taxon>Bacillati</taxon>
        <taxon>Actinomycetota</taxon>
        <taxon>Actinomycetes</taxon>
        <taxon>Micrococcales</taxon>
        <taxon>Ruaniaceae</taxon>
        <taxon>Ruania</taxon>
    </lineage>
</organism>
<dbReference type="KEGG" id="halt:IM660_06840"/>
<gene>
    <name evidence="1" type="ORF">IM660_06840</name>
</gene>
<evidence type="ECO:0000313" key="1">
    <source>
        <dbReference type="EMBL" id="QOR71958.1"/>
    </source>
</evidence>